<accession>A0ABM1II97</accession>
<dbReference type="PRINTS" id="PR01610">
    <property type="entry name" value="CD36ANTIGEN"/>
</dbReference>
<dbReference type="RefSeq" id="XP_015179933.1">
    <property type="nucleotide sequence ID" value="XM_015324447.1"/>
</dbReference>
<feature type="transmembrane region" description="Helical" evidence="10">
    <location>
        <begin position="12"/>
        <end position="33"/>
    </location>
</feature>
<keyword evidence="4 10" id="KW-0812">Transmembrane</keyword>
<comment type="subcellular location">
    <subcellularLocation>
        <location evidence="1">Cell membrane</location>
        <topology evidence="1">Multi-pass membrane protein</topology>
    </subcellularLocation>
</comment>
<evidence type="ECO:0000256" key="3">
    <source>
        <dbReference type="ARBA" id="ARBA00022475"/>
    </source>
</evidence>
<evidence type="ECO:0000256" key="6">
    <source>
        <dbReference type="ARBA" id="ARBA00023136"/>
    </source>
</evidence>
<protein>
    <submittedName>
        <fullName evidence="12 13">Scavenger receptor class B member 1-like</fullName>
    </submittedName>
</protein>
<keyword evidence="5 10" id="KW-1133">Transmembrane helix</keyword>
<feature type="transmembrane region" description="Helical" evidence="10">
    <location>
        <begin position="467"/>
        <end position="491"/>
    </location>
</feature>
<dbReference type="InterPro" id="IPR005428">
    <property type="entry name" value="CD36/SCARB1/SNMP1"/>
</dbReference>
<keyword evidence="7" id="KW-1015">Disulfide bond</keyword>
<evidence type="ECO:0000256" key="9">
    <source>
        <dbReference type="ARBA" id="ARBA00023180"/>
    </source>
</evidence>
<keyword evidence="9" id="KW-0325">Glycoprotein</keyword>
<evidence type="ECO:0000256" key="2">
    <source>
        <dbReference type="ARBA" id="ARBA00010532"/>
    </source>
</evidence>
<evidence type="ECO:0000313" key="12">
    <source>
        <dbReference type="RefSeq" id="XP_015179933.1"/>
    </source>
</evidence>
<reference evidence="12 13" key="1">
    <citation type="submission" date="2025-05" db="UniProtKB">
        <authorList>
            <consortium name="RefSeq"/>
        </authorList>
    </citation>
    <scope>IDENTIFICATION</scope>
    <source>
        <tissue evidence="12 13">Whole body</tissue>
    </source>
</reference>
<dbReference type="RefSeq" id="XP_015179934.1">
    <property type="nucleotide sequence ID" value="XM_015324448.1"/>
</dbReference>
<dbReference type="PANTHER" id="PTHR11923">
    <property type="entry name" value="SCAVENGER RECEPTOR CLASS B TYPE-1 SR-B1"/>
    <property type="match status" value="1"/>
</dbReference>
<keyword evidence="3" id="KW-1003">Cell membrane</keyword>
<evidence type="ECO:0000256" key="8">
    <source>
        <dbReference type="ARBA" id="ARBA00023170"/>
    </source>
</evidence>
<keyword evidence="6 10" id="KW-0472">Membrane</keyword>
<evidence type="ECO:0000256" key="4">
    <source>
        <dbReference type="ARBA" id="ARBA00022692"/>
    </source>
</evidence>
<dbReference type="InterPro" id="IPR002159">
    <property type="entry name" value="CD36_fam"/>
</dbReference>
<dbReference type="Pfam" id="PF01130">
    <property type="entry name" value="CD36"/>
    <property type="match status" value="1"/>
</dbReference>
<dbReference type="PRINTS" id="PR01609">
    <property type="entry name" value="CD36FAMILY"/>
</dbReference>
<gene>
    <name evidence="12 13" type="primary">LOC107068238</name>
</gene>
<name>A0ABM1II97_POLDO</name>
<evidence type="ECO:0000256" key="5">
    <source>
        <dbReference type="ARBA" id="ARBA00022989"/>
    </source>
</evidence>
<keyword evidence="8" id="KW-0675">Receptor</keyword>
<organism evidence="11 13">
    <name type="scientific">Polistes dominula</name>
    <name type="common">European paper wasp</name>
    <name type="synonym">Vespa dominula</name>
    <dbReference type="NCBI Taxonomy" id="743375"/>
    <lineage>
        <taxon>Eukaryota</taxon>
        <taxon>Metazoa</taxon>
        <taxon>Ecdysozoa</taxon>
        <taxon>Arthropoda</taxon>
        <taxon>Hexapoda</taxon>
        <taxon>Insecta</taxon>
        <taxon>Pterygota</taxon>
        <taxon>Neoptera</taxon>
        <taxon>Endopterygota</taxon>
        <taxon>Hymenoptera</taxon>
        <taxon>Apocrita</taxon>
        <taxon>Aculeata</taxon>
        <taxon>Vespoidea</taxon>
        <taxon>Vespidae</taxon>
        <taxon>Polistinae</taxon>
        <taxon>Polistini</taxon>
        <taxon>Polistes</taxon>
    </lineage>
</organism>
<evidence type="ECO:0000313" key="11">
    <source>
        <dbReference type="Proteomes" id="UP000694924"/>
    </source>
</evidence>
<dbReference type="Proteomes" id="UP000694924">
    <property type="component" value="Unplaced"/>
</dbReference>
<comment type="similarity">
    <text evidence="2">Belongs to the CD36 family.</text>
</comment>
<dbReference type="PANTHER" id="PTHR11923:SF104">
    <property type="entry name" value="FI07620P"/>
    <property type="match status" value="1"/>
</dbReference>
<dbReference type="GeneID" id="107068238"/>
<evidence type="ECO:0000256" key="1">
    <source>
        <dbReference type="ARBA" id="ARBA00004651"/>
    </source>
</evidence>
<evidence type="ECO:0000256" key="7">
    <source>
        <dbReference type="ARBA" id="ARBA00023157"/>
    </source>
</evidence>
<sequence length="538" mass="62063">MKSTVPFQQFKKCIILFIVGIICSILSYTIYIVNPIKKILDYNLEMRPNSLIFSVWKKPPIEVFNKVYIFNITNPVEFLKGTEKLKLQEIGPYVYQEFLEHTNITFNDNGTLTYIPRRTVFFVPELSISDPEKDFVYVPNIGMLGITSALSDAGFFTNYLVTQLTNMIGSEPILNLTAYDFLWGYDDNLVKLATGILPSYLHFKKLGLLDRMYDEGENIVNINIRKNDDMRDENGRYFSIQTYNGSPGMSHWGYREETENKTYPENTRCNSIRGASEGAVFPPNLDKRAVFRVYRKSFCRTVPIVFKKDIYFDGNIPTYLYDISDDFLDPPDKNPDNECYCRKLKKCYKKGLSDLTACYYHIPSAVSLPHFLRGDPSLLEDVEGLNPNPEKHSTRIEIQPDVGLVVKINSRIQSNLVIHNTQYNPKVKPFNNKTIPLFWSDLTTAPLSSNWLFQLRLIVISPVIQTIVIYLLIISGIILITLSLISSIWIINQHRHQQSEFIRRDSADLRIPLKYDQNTTIHILPNIQNIKSNSDSYS</sequence>
<keyword evidence="11" id="KW-1185">Reference proteome</keyword>
<proteinExistence type="inferred from homology"/>
<evidence type="ECO:0000313" key="13">
    <source>
        <dbReference type="RefSeq" id="XP_015179934.1"/>
    </source>
</evidence>
<evidence type="ECO:0000256" key="10">
    <source>
        <dbReference type="SAM" id="Phobius"/>
    </source>
</evidence>